<dbReference type="InterPro" id="IPR027756">
    <property type="entry name" value="Ovo-like"/>
</dbReference>
<keyword evidence="4 7" id="KW-0863">Zinc-finger</keyword>
<evidence type="ECO:0000313" key="11">
    <source>
        <dbReference type="Proteomes" id="UP001444071"/>
    </source>
</evidence>
<keyword evidence="11" id="KW-1185">Reference proteome</keyword>
<comment type="subcellular location">
    <subcellularLocation>
        <location evidence="1">Nucleus</location>
    </subcellularLocation>
</comment>
<name>A0ABV0WS82_9TELE</name>
<gene>
    <name evidence="10" type="ORF">XENORESO_009056</name>
</gene>
<feature type="compositionally biased region" description="Basic and acidic residues" evidence="8">
    <location>
        <begin position="148"/>
        <end position="163"/>
    </location>
</feature>
<dbReference type="Proteomes" id="UP001444071">
    <property type="component" value="Unassembled WGS sequence"/>
</dbReference>
<evidence type="ECO:0000256" key="6">
    <source>
        <dbReference type="ARBA" id="ARBA00023242"/>
    </source>
</evidence>
<feature type="region of interest" description="Disordered" evidence="8">
    <location>
        <begin position="144"/>
        <end position="184"/>
    </location>
</feature>
<evidence type="ECO:0000256" key="7">
    <source>
        <dbReference type="PROSITE-ProRule" id="PRU00042"/>
    </source>
</evidence>
<evidence type="ECO:0000256" key="8">
    <source>
        <dbReference type="SAM" id="MobiDB-lite"/>
    </source>
</evidence>
<dbReference type="PANTHER" id="PTHR10032:SF271">
    <property type="entry name" value="RH12261P-RELATED"/>
    <property type="match status" value="1"/>
</dbReference>
<dbReference type="InterPro" id="IPR013087">
    <property type="entry name" value="Znf_C2H2_type"/>
</dbReference>
<dbReference type="PANTHER" id="PTHR10032">
    <property type="entry name" value="ZINC FINGER PROTEIN WITH KRAB AND SCAN DOMAINS"/>
    <property type="match status" value="1"/>
</dbReference>
<proteinExistence type="predicted"/>
<protein>
    <recommendedName>
        <fullName evidence="9">C2H2-type domain-containing protein</fullName>
    </recommendedName>
</protein>
<dbReference type="InterPro" id="IPR036236">
    <property type="entry name" value="Znf_C2H2_sf"/>
</dbReference>
<keyword evidence="2" id="KW-0479">Metal-binding</keyword>
<dbReference type="PROSITE" id="PS50157">
    <property type="entry name" value="ZINC_FINGER_C2H2_2"/>
    <property type="match status" value="1"/>
</dbReference>
<evidence type="ECO:0000256" key="4">
    <source>
        <dbReference type="ARBA" id="ARBA00022771"/>
    </source>
</evidence>
<dbReference type="PROSITE" id="PS00028">
    <property type="entry name" value="ZINC_FINGER_C2H2_1"/>
    <property type="match status" value="1"/>
</dbReference>
<keyword evidence="3" id="KW-0677">Repeat</keyword>
<keyword evidence="6" id="KW-0539">Nucleus</keyword>
<dbReference type="Gene3D" id="3.30.160.60">
    <property type="entry name" value="Classic Zinc Finger"/>
    <property type="match status" value="1"/>
</dbReference>
<evidence type="ECO:0000256" key="5">
    <source>
        <dbReference type="ARBA" id="ARBA00022833"/>
    </source>
</evidence>
<dbReference type="SUPFAM" id="SSF57667">
    <property type="entry name" value="beta-beta-alpha zinc fingers"/>
    <property type="match status" value="1"/>
</dbReference>
<evidence type="ECO:0000313" key="10">
    <source>
        <dbReference type="EMBL" id="MEQ2271738.1"/>
    </source>
</evidence>
<evidence type="ECO:0000256" key="2">
    <source>
        <dbReference type="ARBA" id="ARBA00022723"/>
    </source>
</evidence>
<accession>A0ABV0WS82</accession>
<evidence type="ECO:0000259" key="9">
    <source>
        <dbReference type="PROSITE" id="PS50157"/>
    </source>
</evidence>
<evidence type="ECO:0000256" key="1">
    <source>
        <dbReference type="ARBA" id="ARBA00004123"/>
    </source>
</evidence>
<sequence length="326" mass="38231">MCSVQPLRDFIRERLTAAAEEIFSQVEKTIVQYEEIDRQRRLLDLTWRPRTGQNPADLQQHFLCSKKDVLIEQLISNQERISGLDQEEPERLQIKEEPEDLCTSQDQEQIFLKEQADTFLAIPTFEESACSELEPNRDQILSENTLEAEDHDHEETSRTEELKPKHHCLKTSEQREEETPDTDQNEHFCKLCTKRFTQKRYLTKHQRVHSGGKPFICPTCGKIQPLRDFIRERLTAAAEEIFSQVKKTIVQYEEEIDRQRRLLDLTWRPRTGQNPAVSLVSNCPFVQPKGHNRYRRMNPLNQAQEMFCLHDLSLFAGAGLNQPILF</sequence>
<evidence type="ECO:0000256" key="3">
    <source>
        <dbReference type="ARBA" id="ARBA00022737"/>
    </source>
</evidence>
<reference evidence="10 11" key="1">
    <citation type="submission" date="2021-06" db="EMBL/GenBank/DDBJ databases">
        <authorList>
            <person name="Palmer J.M."/>
        </authorList>
    </citation>
    <scope>NUCLEOTIDE SEQUENCE [LARGE SCALE GENOMIC DNA]</scope>
    <source>
        <strain evidence="10 11">XR_2019</strain>
        <tissue evidence="10">Muscle</tissue>
    </source>
</reference>
<keyword evidence="5" id="KW-0862">Zinc</keyword>
<feature type="domain" description="C2H2-type" evidence="9">
    <location>
        <begin position="187"/>
        <end position="214"/>
    </location>
</feature>
<comment type="caution">
    <text evidence="10">The sequence shown here is derived from an EMBL/GenBank/DDBJ whole genome shotgun (WGS) entry which is preliminary data.</text>
</comment>
<dbReference type="EMBL" id="JAHRIM010062746">
    <property type="protein sequence ID" value="MEQ2271738.1"/>
    <property type="molecule type" value="Genomic_DNA"/>
</dbReference>
<organism evidence="10 11">
    <name type="scientific">Xenotaenia resolanae</name>
    <dbReference type="NCBI Taxonomy" id="208358"/>
    <lineage>
        <taxon>Eukaryota</taxon>
        <taxon>Metazoa</taxon>
        <taxon>Chordata</taxon>
        <taxon>Craniata</taxon>
        <taxon>Vertebrata</taxon>
        <taxon>Euteleostomi</taxon>
        <taxon>Actinopterygii</taxon>
        <taxon>Neopterygii</taxon>
        <taxon>Teleostei</taxon>
        <taxon>Neoteleostei</taxon>
        <taxon>Acanthomorphata</taxon>
        <taxon>Ovalentaria</taxon>
        <taxon>Atherinomorphae</taxon>
        <taxon>Cyprinodontiformes</taxon>
        <taxon>Goodeidae</taxon>
        <taxon>Xenotaenia</taxon>
    </lineage>
</organism>